<dbReference type="GO" id="GO:0005524">
    <property type="term" value="F:ATP binding"/>
    <property type="evidence" value="ECO:0007669"/>
    <property type="project" value="UniProtKB-KW"/>
</dbReference>
<proteinExistence type="inferred from homology"/>
<feature type="domain" description="Disease resistance R13L4/SHOC-2-like LRR" evidence="11">
    <location>
        <begin position="1089"/>
        <end position="1190"/>
    </location>
</feature>
<dbReference type="InterPro" id="IPR036388">
    <property type="entry name" value="WH-like_DNA-bd_sf"/>
</dbReference>
<evidence type="ECO:0000259" key="10">
    <source>
        <dbReference type="Pfam" id="PF23559"/>
    </source>
</evidence>
<dbReference type="GO" id="GO:0042742">
    <property type="term" value="P:defense response to bacterium"/>
    <property type="evidence" value="ECO:0007669"/>
    <property type="project" value="UniProtKB-ARBA"/>
</dbReference>
<dbReference type="SMART" id="SM00369">
    <property type="entry name" value="LRR_TYP"/>
    <property type="match status" value="4"/>
</dbReference>
<dbReference type="Gene3D" id="3.80.10.10">
    <property type="entry name" value="Ribonuclease Inhibitor"/>
    <property type="match status" value="4"/>
</dbReference>
<dbReference type="Gene3D" id="3.40.50.300">
    <property type="entry name" value="P-loop containing nucleotide triphosphate hydrolases"/>
    <property type="match status" value="1"/>
</dbReference>
<evidence type="ECO:0000256" key="2">
    <source>
        <dbReference type="ARBA" id="ARBA00022614"/>
    </source>
</evidence>
<dbReference type="GO" id="GO:0009626">
    <property type="term" value="P:plant-type hypersensitive response"/>
    <property type="evidence" value="ECO:0007669"/>
    <property type="project" value="UniProtKB-ARBA"/>
</dbReference>
<accession>A0A0D9ZYG9</accession>
<keyword evidence="3" id="KW-0677">Repeat</keyword>
<dbReference type="InterPro" id="IPR027417">
    <property type="entry name" value="P-loop_NTPase"/>
</dbReference>
<dbReference type="AlphaFoldDB" id="A0A0D9ZYG9"/>
<reference evidence="13" key="2">
    <citation type="submission" date="2018-05" db="EMBL/GenBank/DDBJ databases">
        <title>OgluRS3 (Oryza glumaepatula Reference Sequence Version 3).</title>
        <authorList>
            <person name="Zhang J."/>
            <person name="Kudrna D."/>
            <person name="Lee S."/>
            <person name="Talag J."/>
            <person name="Welchert J."/>
            <person name="Wing R.A."/>
        </authorList>
    </citation>
    <scope>NUCLEOTIDE SEQUENCE [LARGE SCALE GENOMIC DNA]</scope>
</reference>
<dbReference type="Pfam" id="PF23559">
    <property type="entry name" value="WHD_DRP"/>
    <property type="match status" value="1"/>
</dbReference>
<dbReference type="InterPro" id="IPR055414">
    <property type="entry name" value="LRR_R13L4/SHOC2-like"/>
</dbReference>
<keyword evidence="4" id="KW-0547">Nucleotide-binding</keyword>
<dbReference type="Pfam" id="PF18052">
    <property type="entry name" value="Rx_N"/>
    <property type="match status" value="1"/>
</dbReference>
<sequence>MAELLSALLPALLKKAGESLSTEFAFIGGIERRRSELYILLLAINQVISDAEEQASKKPAVKSWIAKLKLAACEADDALDELHYEALRSEALRRGHKINSGVRAFFSSHYNPLLVKYRIGKRLQQIVEQINELVLQINQFGFTLDRPMPVDERMQTCSYVHEQEIIGRDKERDEIVHMLLSAKSDELLILPIVGIGGLGKTTLAQLVFNDVKVKAHFQKHMWVCVSENFSVPVIVKGIIDTAIGNDCGLKFVNLELLQQRLREELSQKRYLLVLDDVWNEDKQKWGALRTLLGSCGMGSAVVVTTRNLKVASIMETISPLCLENLNPEDSWIVFGRRAFGTGVVETPELVEVGKRIVEKCCGLPLAIKSMGALMSTKPETRDWLSILESNTWDEESQILPALSLSYKNLPSHMKQCFAFCAVFPKDYEIDKDDLICLWISNGFIPSKKMSDIEENGNHVFWELVWRSFFQNVKQIGSIFQCKVYRYGQSDVTTFKIHDLMHDLAVHISGDECLALENPSEIKKIPKNVHHMAFEGQQKIGFLMQHCRVIRSLFALDKNDMHIAQDIKFNESPLRVVGLHIFGIEKFPVEPAFMKHLRYLDLSGSYINTLPEAASALYNLQVLILNRCRRLTHQPDGMKFMISLRHVYLDDCARLKSMPAGLGQLINLRTLTKFVPGNESGYRIHELNDLKLGGKLQIFNLIKVTNPIEAKEANLECKTNLQQLALCWGTSKSAELQAEDLHLYRPEEVLDALKPPNGLTVLKLRQYMGTTFPIWMENGITLRNIVKLKVTDSINCMKLPSVWKLPFLEVLRLKDMKKLKYLCNGFCSDKECDRQLVAFPKLKLLSLERMESLENWQEYDVEQVTPANFPVLDAMEIIDCPKLTTMPNAPVLKSLSVIGNKILIGLSSSVSNLSYLYLGASQGSLERKNTLMYHYKENLEGTRDSKEHVLAHHFSSWGSLTKLHLQGFSALAPEDIQNISGHVMSVLNLDLISCDCFIQYDRLQSPLWFWKSFVCLQHLTIEYCNSLTFWPGEEFQNLTSLKRLDIRYCNNFTGMPPAQVSVKSFEDEGMHNLERLEIEFCYNLVAFPTSLSYLRICSCNVLEDLPKGLGCLGALRSLSVDYNPRLKSLPPSIQRLSNLTRLYLGANDSLTTLPEGMHNLTALNDLAIWNCPSLKALPEGLQQRLHSLEKLFIRQCPTLVRRCKRGGDYWSKVKDIPDLRVTGD</sequence>
<feature type="domain" description="Disease resistance protein winged helix" evidence="10">
    <location>
        <begin position="422"/>
        <end position="504"/>
    </location>
</feature>
<evidence type="ECO:0000256" key="1">
    <source>
        <dbReference type="ARBA" id="ARBA00008894"/>
    </source>
</evidence>
<dbReference type="InterPro" id="IPR032675">
    <property type="entry name" value="LRR_dom_sf"/>
</dbReference>
<evidence type="ECO:0000256" key="3">
    <source>
        <dbReference type="ARBA" id="ARBA00022737"/>
    </source>
</evidence>
<keyword evidence="2" id="KW-0433">Leucine-rich repeat</keyword>
<evidence type="ECO:0000259" key="12">
    <source>
        <dbReference type="Pfam" id="PF25019"/>
    </source>
</evidence>
<dbReference type="eggNOG" id="KOG4658">
    <property type="taxonomic scope" value="Eukaryota"/>
</dbReference>
<dbReference type="GO" id="GO:0002758">
    <property type="term" value="P:innate immune response-activating signaling pathway"/>
    <property type="evidence" value="ECO:0007669"/>
    <property type="project" value="UniProtKB-ARBA"/>
</dbReference>
<dbReference type="InterPro" id="IPR058922">
    <property type="entry name" value="WHD_DRP"/>
</dbReference>
<evidence type="ECO:0000256" key="5">
    <source>
        <dbReference type="ARBA" id="ARBA00022821"/>
    </source>
</evidence>
<dbReference type="HOGENOM" id="CLU_000837_8_8_1"/>
<dbReference type="InterPro" id="IPR003591">
    <property type="entry name" value="Leu-rich_rpt_typical-subtyp"/>
</dbReference>
<reference evidence="13" key="1">
    <citation type="submission" date="2015-04" db="UniProtKB">
        <authorList>
            <consortium name="EnsemblPlants"/>
        </authorList>
    </citation>
    <scope>IDENTIFICATION</scope>
</reference>
<dbReference type="InterPro" id="IPR002182">
    <property type="entry name" value="NB-ARC"/>
</dbReference>
<organism evidence="13">
    <name type="scientific">Oryza glumipatula</name>
    <dbReference type="NCBI Taxonomy" id="40148"/>
    <lineage>
        <taxon>Eukaryota</taxon>
        <taxon>Viridiplantae</taxon>
        <taxon>Streptophyta</taxon>
        <taxon>Embryophyta</taxon>
        <taxon>Tracheophyta</taxon>
        <taxon>Spermatophyta</taxon>
        <taxon>Magnoliopsida</taxon>
        <taxon>Liliopsida</taxon>
        <taxon>Poales</taxon>
        <taxon>Poaceae</taxon>
        <taxon>BOP clade</taxon>
        <taxon>Oryzoideae</taxon>
        <taxon>Oryzeae</taxon>
        <taxon>Oryzinae</taxon>
        <taxon>Oryza</taxon>
    </lineage>
</organism>
<dbReference type="Pfam" id="PF23598">
    <property type="entry name" value="LRR_14"/>
    <property type="match status" value="1"/>
</dbReference>
<evidence type="ECO:0000259" key="8">
    <source>
        <dbReference type="Pfam" id="PF00931"/>
    </source>
</evidence>
<evidence type="ECO:0000256" key="6">
    <source>
        <dbReference type="ARBA" id="ARBA00022840"/>
    </source>
</evidence>
<dbReference type="PANTHER" id="PTHR36766">
    <property type="entry name" value="PLANT BROAD-SPECTRUM MILDEW RESISTANCE PROTEIN RPW8"/>
    <property type="match status" value="1"/>
</dbReference>
<feature type="domain" description="R13L1/DRL21-like LRR repeat region" evidence="12">
    <location>
        <begin position="683"/>
        <end position="815"/>
    </location>
</feature>
<dbReference type="GO" id="GO:0043531">
    <property type="term" value="F:ADP binding"/>
    <property type="evidence" value="ECO:0007669"/>
    <property type="project" value="InterPro"/>
</dbReference>
<evidence type="ECO:0000256" key="4">
    <source>
        <dbReference type="ARBA" id="ARBA00022741"/>
    </source>
</evidence>
<dbReference type="InterPro" id="IPR056789">
    <property type="entry name" value="LRR_R13L1-DRL21"/>
</dbReference>
<dbReference type="STRING" id="40148.A0A0D9ZYG9"/>
<keyword evidence="6" id="KW-0067">ATP-binding</keyword>
<evidence type="ECO:0000313" key="13">
    <source>
        <dbReference type="EnsemblPlants" id="OGLUM05G15340.1"/>
    </source>
</evidence>
<feature type="domain" description="Disease resistance N-terminal" evidence="9">
    <location>
        <begin position="10"/>
        <end position="93"/>
    </location>
</feature>
<dbReference type="EnsemblPlants" id="OGLUM05G15340.1">
    <property type="protein sequence ID" value="OGLUM05G15340.1"/>
    <property type="gene ID" value="OGLUM05G15340"/>
</dbReference>
<keyword evidence="14" id="KW-1185">Reference proteome</keyword>
<dbReference type="SUPFAM" id="SSF52540">
    <property type="entry name" value="P-loop containing nucleoside triphosphate hydrolases"/>
    <property type="match status" value="1"/>
</dbReference>
<evidence type="ECO:0000259" key="11">
    <source>
        <dbReference type="Pfam" id="PF23598"/>
    </source>
</evidence>
<dbReference type="Gene3D" id="1.20.5.4130">
    <property type="match status" value="1"/>
</dbReference>
<evidence type="ECO:0000313" key="14">
    <source>
        <dbReference type="Proteomes" id="UP000026961"/>
    </source>
</evidence>
<dbReference type="InterPro" id="IPR041118">
    <property type="entry name" value="Rx_N"/>
</dbReference>
<dbReference type="Gramene" id="OGLUM05G15340.1">
    <property type="protein sequence ID" value="OGLUM05G15340.1"/>
    <property type="gene ID" value="OGLUM05G15340"/>
</dbReference>
<dbReference type="Gene3D" id="1.10.10.10">
    <property type="entry name" value="Winged helix-like DNA-binding domain superfamily/Winged helix DNA-binding domain"/>
    <property type="match status" value="1"/>
</dbReference>
<evidence type="ECO:0000259" key="9">
    <source>
        <dbReference type="Pfam" id="PF18052"/>
    </source>
</evidence>
<dbReference type="PRINTS" id="PR00364">
    <property type="entry name" value="DISEASERSIST"/>
</dbReference>
<evidence type="ECO:0000256" key="7">
    <source>
        <dbReference type="ARBA" id="ARBA00023054"/>
    </source>
</evidence>
<dbReference type="FunFam" id="1.10.10.10:FF:000322">
    <property type="entry name" value="Probable disease resistance protein At1g63360"/>
    <property type="match status" value="1"/>
</dbReference>
<dbReference type="PANTHER" id="PTHR36766:SF55">
    <property type="entry name" value="OS11G0492900 PROTEIN"/>
    <property type="match status" value="1"/>
</dbReference>
<comment type="similarity">
    <text evidence="1">Belongs to the disease resistance NB-LRR family.</text>
</comment>
<dbReference type="Proteomes" id="UP000026961">
    <property type="component" value="Chromosome 5"/>
</dbReference>
<keyword evidence="7" id="KW-0175">Coiled coil</keyword>
<dbReference type="Pfam" id="PF00931">
    <property type="entry name" value="NB-ARC"/>
    <property type="match status" value="1"/>
</dbReference>
<feature type="domain" description="NB-ARC" evidence="8">
    <location>
        <begin position="170"/>
        <end position="339"/>
    </location>
</feature>
<protein>
    <submittedName>
        <fullName evidence="13">Uncharacterized protein</fullName>
    </submittedName>
</protein>
<dbReference type="Pfam" id="PF25019">
    <property type="entry name" value="LRR_R13L1-DRL21"/>
    <property type="match status" value="1"/>
</dbReference>
<name>A0A0D9ZYG9_9ORYZ</name>
<dbReference type="FunFam" id="3.40.50.300:FF:001091">
    <property type="entry name" value="Probable disease resistance protein At1g61300"/>
    <property type="match status" value="1"/>
</dbReference>
<dbReference type="SUPFAM" id="SSF52047">
    <property type="entry name" value="RNI-like"/>
    <property type="match status" value="1"/>
</dbReference>
<keyword evidence="5" id="KW-0611">Plant defense</keyword>
<dbReference type="SUPFAM" id="SSF52058">
    <property type="entry name" value="L domain-like"/>
    <property type="match status" value="2"/>
</dbReference>